<proteinExistence type="predicted"/>
<sequence length="41" mass="4571">MPACYVSSGLLNIRYRKHSTCTTEDVNERGDQCHAGQTCKP</sequence>
<accession>A0ACB6G382</accession>
<dbReference type="EMBL" id="PDWZ02000001">
    <property type="protein sequence ID" value="KAB2110993.1"/>
    <property type="molecule type" value="Genomic_DNA"/>
</dbReference>
<protein>
    <submittedName>
        <fullName evidence="1">Uncharacterized protein</fullName>
    </submittedName>
</protein>
<reference evidence="1 2" key="1">
    <citation type="journal article" date="2019" name="bioRxiv">
        <title>Genomics, evolutionary history and diagnostics of the Alternaria alternata species group including apple and Asian pear pathotypes.</title>
        <authorList>
            <person name="Armitage A.D."/>
            <person name="Cockerton H.M."/>
            <person name="Sreenivasaprasad S."/>
            <person name="Woodhall J.W."/>
            <person name="Lane C.R."/>
            <person name="Harrison R.J."/>
            <person name="Clarkson J.P."/>
        </authorList>
    </citation>
    <scope>NUCLEOTIDE SEQUENCE [LARGE SCALE GENOMIC DNA]</scope>
    <source>
        <strain evidence="1 2">FERA 650</strain>
    </source>
</reference>
<gene>
    <name evidence="1" type="ORF">AG0111_0g1813</name>
</gene>
<name>A0ACB6G382_9PLEO</name>
<organism evidence="1 2">
    <name type="scientific">Alternaria gaisen</name>
    <dbReference type="NCBI Taxonomy" id="167740"/>
    <lineage>
        <taxon>Eukaryota</taxon>
        <taxon>Fungi</taxon>
        <taxon>Dikarya</taxon>
        <taxon>Ascomycota</taxon>
        <taxon>Pezizomycotina</taxon>
        <taxon>Dothideomycetes</taxon>
        <taxon>Pleosporomycetidae</taxon>
        <taxon>Pleosporales</taxon>
        <taxon>Pleosporineae</taxon>
        <taxon>Pleosporaceae</taxon>
        <taxon>Alternaria</taxon>
        <taxon>Alternaria sect. Alternaria</taxon>
    </lineage>
</organism>
<evidence type="ECO:0000313" key="1">
    <source>
        <dbReference type="EMBL" id="KAB2110993.1"/>
    </source>
</evidence>
<comment type="caution">
    <text evidence="1">The sequence shown here is derived from an EMBL/GenBank/DDBJ whole genome shotgun (WGS) entry which is preliminary data.</text>
</comment>
<dbReference type="Proteomes" id="UP000293547">
    <property type="component" value="Unassembled WGS sequence"/>
</dbReference>
<evidence type="ECO:0000313" key="2">
    <source>
        <dbReference type="Proteomes" id="UP000293547"/>
    </source>
</evidence>
<keyword evidence="2" id="KW-1185">Reference proteome</keyword>